<dbReference type="GO" id="GO:0015562">
    <property type="term" value="F:efflux transmembrane transporter activity"/>
    <property type="evidence" value="ECO:0007669"/>
    <property type="project" value="TreeGrafter"/>
</dbReference>
<sequence length="368" mass="39219">MARSLPALMICAAALLAACDEETPEVVDEPRLVVAMQVGAEDVLGSRSFTGLAQAATDAALSFRVGGRLLDRAVSVGQSVSEGQVIARLDDSPYRAEVARLESDLNAAMAELNALEEQYKRVEPLVDSGTYSKARLDEVTGERDSAAARVESVRSALKRAQIDLGDTVLKAPFDGRVVAVYRENFEEVRPQERILRLLDLDNIEIVIDIPETLISLAPLVDTLAVTFDAFPDVELEGRITEIGAEASQTTRTYPVTVTVEGSDDAAILPGMAGTVRAKTVRTDGVGRQIVLPPAALRPRVPGSDEMAVWVVDPATGIVSLRPVATGRIVRGGVVIREGLTVGEWVVTAGANSLVEGQKVRLPKDEAAS</sequence>
<feature type="signal peptide" evidence="2">
    <location>
        <begin position="1"/>
        <end position="17"/>
    </location>
</feature>
<evidence type="ECO:0000313" key="6">
    <source>
        <dbReference type="Proteomes" id="UP000655420"/>
    </source>
</evidence>
<dbReference type="InterPro" id="IPR006143">
    <property type="entry name" value="RND_pump_MFP"/>
</dbReference>
<dbReference type="Gene3D" id="1.10.287.470">
    <property type="entry name" value="Helix hairpin bin"/>
    <property type="match status" value="1"/>
</dbReference>
<feature type="domain" description="CusB-like beta-barrel" evidence="3">
    <location>
        <begin position="205"/>
        <end position="278"/>
    </location>
</feature>
<evidence type="ECO:0000259" key="3">
    <source>
        <dbReference type="Pfam" id="PF25954"/>
    </source>
</evidence>
<comment type="caution">
    <text evidence="5">The sequence shown here is derived from an EMBL/GenBank/DDBJ whole genome shotgun (WGS) entry which is preliminary data.</text>
</comment>
<evidence type="ECO:0000256" key="2">
    <source>
        <dbReference type="SAM" id="SignalP"/>
    </source>
</evidence>
<organism evidence="5 6">
    <name type="scientific">Thermohalobaculum xanthum</name>
    <dbReference type="NCBI Taxonomy" id="2753746"/>
    <lineage>
        <taxon>Bacteria</taxon>
        <taxon>Pseudomonadati</taxon>
        <taxon>Pseudomonadota</taxon>
        <taxon>Alphaproteobacteria</taxon>
        <taxon>Rhodobacterales</taxon>
        <taxon>Paracoccaceae</taxon>
        <taxon>Thermohalobaculum</taxon>
    </lineage>
</organism>
<gene>
    <name evidence="5" type="ORF">H0I76_14620</name>
</gene>
<dbReference type="InterPro" id="IPR058627">
    <property type="entry name" value="MdtA-like_C"/>
</dbReference>
<evidence type="ECO:0000313" key="5">
    <source>
        <dbReference type="EMBL" id="MBK0400432.1"/>
    </source>
</evidence>
<keyword evidence="6" id="KW-1185">Reference proteome</keyword>
<dbReference type="InterPro" id="IPR058792">
    <property type="entry name" value="Beta-barrel_RND_2"/>
</dbReference>
<dbReference type="GO" id="GO:1990281">
    <property type="term" value="C:efflux pump complex"/>
    <property type="evidence" value="ECO:0007669"/>
    <property type="project" value="TreeGrafter"/>
</dbReference>
<dbReference type="Gene3D" id="2.40.50.100">
    <property type="match status" value="1"/>
</dbReference>
<feature type="domain" description="Multidrug resistance protein MdtA-like C-terminal permuted SH3" evidence="4">
    <location>
        <begin position="289"/>
        <end position="350"/>
    </location>
</feature>
<evidence type="ECO:0000256" key="1">
    <source>
        <dbReference type="ARBA" id="ARBA00009477"/>
    </source>
</evidence>
<dbReference type="Gene3D" id="2.40.30.170">
    <property type="match status" value="1"/>
</dbReference>
<dbReference type="AlphaFoldDB" id="A0A8J7MA63"/>
<proteinExistence type="inferred from homology"/>
<evidence type="ECO:0000259" key="4">
    <source>
        <dbReference type="Pfam" id="PF25967"/>
    </source>
</evidence>
<dbReference type="Pfam" id="PF25954">
    <property type="entry name" value="Beta-barrel_RND_2"/>
    <property type="match status" value="1"/>
</dbReference>
<accession>A0A8J7MA63</accession>
<dbReference type="SUPFAM" id="SSF111369">
    <property type="entry name" value="HlyD-like secretion proteins"/>
    <property type="match status" value="1"/>
</dbReference>
<dbReference type="Gene3D" id="2.40.420.20">
    <property type="match status" value="1"/>
</dbReference>
<dbReference type="PROSITE" id="PS51257">
    <property type="entry name" value="PROKAR_LIPOPROTEIN"/>
    <property type="match status" value="1"/>
</dbReference>
<dbReference type="Proteomes" id="UP000655420">
    <property type="component" value="Unassembled WGS sequence"/>
</dbReference>
<dbReference type="NCBIfam" id="TIGR01730">
    <property type="entry name" value="RND_mfp"/>
    <property type="match status" value="1"/>
</dbReference>
<dbReference type="PANTHER" id="PTHR30469:SF38">
    <property type="entry name" value="HLYD FAMILY SECRETION PROTEIN"/>
    <property type="match status" value="1"/>
</dbReference>
<keyword evidence="2" id="KW-0732">Signal</keyword>
<feature type="chain" id="PRO_5035247196" evidence="2">
    <location>
        <begin position="18"/>
        <end position="368"/>
    </location>
</feature>
<comment type="similarity">
    <text evidence="1">Belongs to the membrane fusion protein (MFP) (TC 8.A.1) family.</text>
</comment>
<dbReference type="PANTHER" id="PTHR30469">
    <property type="entry name" value="MULTIDRUG RESISTANCE PROTEIN MDTA"/>
    <property type="match status" value="1"/>
</dbReference>
<dbReference type="Pfam" id="PF25967">
    <property type="entry name" value="RND-MFP_C"/>
    <property type="match status" value="1"/>
</dbReference>
<name>A0A8J7MA63_9RHOB</name>
<dbReference type="RefSeq" id="WP_200611212.1">
    <property type="nucleotide sequence ID" value="NZ_JAEHHL010000008.1"/>
</dbReference>
<reference evidence="5" key="1">
    <citation type="submission" date="2020-12" db="EMBL/GenBank/DDBJ databases">
        <title>Bacterial taxonomy.</title>
        <authorList>
            <person name="Pan X."/>
        </authorList>
    </citation>
    <scope>NUCLEOTIDE SEQUENCE</scope>
    <source>
        <strain evidence="5">M0105</strain>
    </source>
</reference>
<protein>
    <submittedName>
        <fullName evidence="5">Efflux RND transporter periplasmic adaptor subunit</fullName>
    </submittedName>
</protein>
<dbReference type="EMBL" id="JAEHHL010000008">
    <property type="protein sequence ID" value="MBK0400432.1"/>
    <property type="molecule type" value="Genomic_DNA"/>
</dbReference>